<protein>
    <recommendedName>
        <fullName evidence="3">Major capsid protein</fullName>
    </recommendedName>
</protein>
<proteinExistence type="predicted"/>
<accession>A0AAW1RR88</accession>
<gene>
    <name evidence="1" type="ORF">WJX81_000640</name>
</gene>
<dbReference type="Proteomes" id="UP001445335">
    <property type="component" value="Unassembled WGS sequence"/>
</dbReference>
<evidence type="ECO:0000313" key="2">
    <source>
        <dbReference type="Proteomes" id="UP001445335"/>
    </source>
</evidence>
<reference evidence="1 2" key="1">
    <citation type="journal article" date="2024" name="Nat. Commun.">
        <title>Phylogenomics reveals the evolutionary origins of lichenization in chlorophyte algae.</title>
        <authorList>
            <person name="Puginier C."/>
            <person name="Libourel C."/>
            <person name="Otte J."/>
            <person name="Skaloud P."/>
            <person name="Haon M."/>
            <person name="Grisel S."/>
            <person name="Petersen M."/>
            <person name="Berrin J.G."/>
            <person name="Delaux P.M."/>
            <person name="Dal Grande F."/>
            <person name="Keller J."/>
        </authorList>
    </citation>
    <scope>NUCLEOTIDE SEQUENCE [LARGE SCALE GENOMIC DNA]</scope>
    <source>
        <strain evidence="1 2">SAG 245.80</strain>
    </source>
</reference>
<dbReference type="EMBL" id="JALJOU010000026">
    <property type="protein sequence ID" value="KAK9836095.1"/>
    <property type="molecule type" value="Genomic_DNA"/>
</dbReference>
<organism evidence="1 2">
    <name type="scientific">Elliptochloris bilobata</name>
    <dbReference type="NCBI Taxonomy" id="381761"/>
    <lineage>
        <taxon>Eukaryota</taxon>
        <taxon>Viridiplantae</taxon>
        <taxon>Chlorophyta</taxon>
        <taxon>core chlorophytes</taxon>
        <taxon>Trebouxiophyceae</taxon>
        <taxon>Trebouxiophyceae incertae sedis</taxon>
        <taxon>Elliptochloris clade</taxon>
        <taxon>Elliptochloris</taxon>
    </lineage>
</organism>
<comment type="caution">
    <text evidence="1">The sequence shown here is derived from an EMBL/GenBank/DDBJ whole genome shotgun (WGS) entry which is preliminary data.</text>
</comment>
<evidence type="ECO:0008006" key="3">
    <source>
        <dbReference type="Google" id="ProtNLM"/>
    </source>
</evidence>
<dbReference type="AlphaFoldDB" id="A0AAW1RR88"/>
<keyword evidence="2" id="KW-1185">Reference proteome</keyword>
<evidence type="ECO:0000313" key="1">
    <source>
        <dbReference type="EMBL" id="KAK9836095.1"/>
    </source>
</evidence>
<sequence>MSWLVKSRAFGVGANLQHLLDDNDPESKVSTTLGGRIDVAKIFDDIKVVGSVTDATLKDTNSAPWAKDLLITAEKRVNDNVTGMLGVDLGSQSVVARVHAVTDLANKDVSASATYFSANNAVRTEATAVVDERATLWGAHTFNEEGHLASSTYVNLKERERFIIAPFTVPIATSAAAITLEHEGYVVEPAIDFNQKAGYLSVAKAHDRYAFKGSYAFKEEVALLEVGYSRLERLENEAPLVRGFLKAPVSVDGGVGPLSIGIILDREWEL</sequence>
<name>A0AAW1RR88_9CHLO</name>